<proteinExistence type="predicted"/>
<sequence length="693" mass="77035">MRSHCGIPIPSQQVEAWSPEQITTENFPTSLATNGSSSHSTSVPSIFTTFMWMTSAFCLSTPRSRLPTAIPPSLSASTTSSTTSKAGVQPFENVVKFYGSFRQLGSYCLILKYADGRDLGEFFDNCPAPSTPQDVVLFWKNLFQVFSGLDRIHQLMSYNEDEVIKGIHEDIRPENILLMKGASGSRYDFTPKIVDFGLYSRVRTARARASGSMGLDHDGNQRFSSPKCCHHTAQRHKGANMIATSADIFSMGAVLSHTAAWVSGYEGCFHDSIEPLPVVRQHHCTFKERCKKLRDDVTPAVLDWVEEFMLIRTPKDRLRARAILEKFEQLMDNWCKSMVPLSLPATTSLASPATDPPSCASDMTTMSPLFSEPDPSPSTLDGASPPPTAPPDARAQPVCRPSLQAFANPVGVSVTKSAGSAEPQQQDSTTTMCDDPPISKESQQLSPLQTQQPTTSLATSTNPPPVTTLGPTIRDIYNFHQAVLVRNVNPATADLVKYLEHNLGGRDQLFFIDGSSSMLPEKITISGGFRALAFYKAKKTKHLQKLVERCEYHGKGQMMEGRLAELIDNVIVPRLPYRRFGINLNIRARKKVSVYIFTDGDWGDERHHGDACRVERYVKRLIEELKHRRLDRTQVSLHFVRFGDKANGKKHLEHLDECGRDDMDIVDVKHMNGDVKRMIIGPLTRSNDDKASG</sequence>
<dbReference type="EMBL" id="MU864454">
    <property type="protein sequence ID" value="KAK4185315.1"/>
    <property type="molecule type" value="Genomic_DNA"/>
</dbReference>
<dbReference type="Pfam" id="PF00069">
    <property type="entry name" value="Pkinase"/>
    <property type="match status" value="1"/>
</dbReference>
<dbReference type="InterPro" id="IPR000719">
    <property type="entry name" value="Prot_kinase_dom"/>
</dbReference>
<dbReference type="GO" id="GO:0004674">
    <property type="term" value="F:protein serine/threonine kinase activity"/>
    <property type="evidence" value="ECO:0007669"/>
    <property type="project" value="TreeGrafter"/>
</dbReference>
<feature type="compositionally biased region" description="Polar residues" evidence="1">
    <location>
        <begin position="414"/>
        <end position="432"/>
    </location>
</feature>
<name>A0AAN6WPZ4_9PEZI</name>
<dbReference type="PANTHER" id="PTHR24359:SF1">
    <property type="entry name" value="INHIBITOR OF NUCLEAR FACTOR KAPPA-B KINASE EPSILON SUBUNIT HOMOLOG 1-RELATED"/>
    <property type="match status" value="1"/>
</dbReference>
<evidence type="ECO:0000313" key="3">
    <source>
        <dbReference type="EMBL" id="KAK4185315.1"/>
    </source>
</evidence>
<dbReference type="AlphaFoldDB" id="A0AAN6WPZ4"/>
<reference evidence="3" key="1">
    <citation type="journal article" date="2023" name="Mol. Phylogenet. Evol.">
        <title>Genome-scale phylogeny and comparative genomics of the fungal order Sordariales.</title>
        <authorList>
            <person name="Hensen N."/>
            <person name="Bonometti L."/>
            <person name="Westerberg I."/>
            <person name="Brannstrom I.O."/>
            <person name="Guillou S."/>
            <person name="Cros-Aarteil S."/>
            <person name="Calhoun S."/>
            <person name="Haridas S."/>
            <person name="Kuo A."/>
            <person name="Mondo S."/>
            <person name="Pangilinan J."/>
            <person name="Riley R."/>
            <person name="LaButti K."/>
            <person name="Andreopoulos B."/>
            <person name="Lipzen A."/>
            <person name="Chen C."/>
            <person name="Yan M."/>
            <person name="Daum C."/>
            <person name="Ng V."/>
            <person name="Clum A."/>
            <person name="Steindorff A."/>
            <person name="Ohm R.A."/>
            <person name="Martin F."/>
            <person name="Silar P."/>
            <person name="Natvig D.O."/>
            <person name="Lalanne C."/>
            <person name="Gautier V."/>
            <person name="Ament-Velasquez S.L."/>
            <person name="Kruys A."/>
            <person name="Hutchinson M.I."/>
            <person name="Powell A.J."/>
            <person name="Barry K."/>
            <person name="Miller A.N."/>
            <person name="Grigoriev I.V."/>
            <person name="Debuchy R."/>
            <person name="Gladieux P."/>
            <person name="Hiltunen Thoren M."/>
            <person name="Johannesson H."/>
        </authorList>
    </citation>
    <scope>NUCLEOTIDE SEQUENCE</scope>
    <source>
        <strain evidence="3">PSN309</strain>
    </source>
</reference>
<feature type="compositionally biased region" description="Low complexity" evidence="1">
    <location>
        <begin position="442"/>
        <end position="461"/>
    </location>
</feature>
<feature type="region of interest" description="Disordered" evidence="1">
    <location>
        <begin position="348"/>
        <end position="396"/>
    </location>
</feature>
<dbReference type="Gene3D" id="1.10.510.10">
    <property type="entry name" value="Transferase(Phosphotransferase) domain 1"/>
    <property type="match status" value="1"/>
</dbReference>
<accession>A0AAN6WPZ4</accession>
<keyword evidence="3" id="KW-0418">Kinase</keyword>
<evidence type="ECO:0000256" key="1">
    <source>
        <dbReference type="SAM" id="MobiDB-lite"/>
    </source>
</evidence>
<dbReference type="SMART" id="SM00220">
    <property type="entry name" value="S_TKc"/>
    <property type="match status" value="1"/>
</dbReference>
<dbReference type="InterPro" id="IPR011009">
    <property type="entry name" value="Kinase-like_dom_sf"/>
</dbReference>
<evidence type="ECO:0000313" key="4">
    <source>
        <dbReference type="Proteomes" id="UP001302126"/>
    </source>
</evidence>
<dbReference type="PANTHER" id="PTHR24359">
    <property type="entry name" value="SERINE/THREONINE-PROTEIN KINASE SBK1"/>
    <property type="match status" value="1"/>
</dbReference>
<dbReference type="Proteomes" id="UP001302126">
    <property type="component" value="Unassembled WGS sequence"/>
</dbReference>
<gene>
    <name evidence="3" type="ORF">QBC35DRAFT_516995</name>
</gene>
<comment type="caution">
    <text evidence="3">The sequence shown here is derived from an EMBL/GenBank/DDBJ whole genome shotgun (WGS) entry which is preliminary data.</text>
</comment>
<dbReference type="GO" id="GO:0005524">
    <property type="term" value="F:ATP binding"/>
    <property type="evidence" value="ECO:0007669"/>
    <property type="project" value="InterPro"/>
</dbReference>
<dbReference type="PROSITE" id="PS50011">
    <property type="entry name" value="PROTEIN_KINASE_DOM"/>
    <property type="match status" value="1"/>
</dbReference>
<keyword evidence="4" id="KW-1185">Reference proteome</keyword>
<feature type="domain" description="Protein kinase" evidence="2">
    <location>
        <begin position="1"/>
        <end position="331"/>
    </location>
</feature>
<reference evidence="3" key="2">
    <citation type="submission" date="2023-05" db="EMBL/GenBank/DDBJ databases">
        <authorList>
            <consortium name="Lawrence Berkeley National Laboratory"/>
            <person name="Steindorff A."/>
            <person name="Hensen N."/>
            <person name="Bonometti L."/>
            <person name="Westerberg I."/>
            <person name="Brannstrom I.O."/>
            <person name="Guillou S."/>
            <person name="Cros-Aarteil S."/>
            <person name="Calhoun S."/>
            <person name="Haridas S."/>
            <person name="Kuo A."/>
            <person name="Mondo S."/>
            <person name="Pangilinan J."/>
            <person name="Riley R."/>
            <person name="Labutti K."/>
            <person name="Andreopoulos B."/>
            <person name="Lipzen A."/>
            <person name="Chen C."/>
            <person name="Yanf M."/>
            <person name="Daum C."/>
            <person name="Ng V."/>
            <person name="Clum A."/>
            <person name="Ohm R."/>
            <person name="Martin F."/>
            <person name="Silar P."/>
            <person name="Natvig D."/>
            <person name="Lalanne C."/>
            <person name="Gautier V."/>
            <person name="Ament-Velasquez S.L."/>
            <person name="Kruys A."/>
            <person name="Hutchinson M.I."/>
            <person name="Powell A.J."/>
            <person name="Barry K."/>
            <person name="Miller A.N."/>
            <person name="Grigoriev I.V."/>
            <person name="Debuchy R."/>
            <person name="Gladieux P."/>
            <person name="Thoren M.H."/>
            <person name="Johannesson H."/>
        </authorList>
    </citation>
    <scope>NUCLEOTIDE SEQUENCE</scope>
    <source>
        <strain evidence="3">PSN309</strain>
    </source>
</reference>
<evidence type="ECO:0000259" key="2">
    <source>
        <dbReference type="PROSITE" id="PS50011"/>
    </source>
</evidence>
<protein>
    <submittedName>
        <fullName evidence="3">Kinase-like domain-containing protein</fullName>
    </submittedName>
</protein>
<organism evidence="3 4">
    <name type="scientific">Podospora australis</name>
    <dbReference type="NCBI Taxonomy" id="1536484"/>
    <lineage>
        <taxon>Eukaryota</taxon>
        <taxon>Fungi</taxon>
        <taxon>Dikarya</taxon>
        <taxon>Ascomycota</taxon>
        <taxon>Pezizomycotina</taxon>
        <taxon>Sordariomycetes</taxon>
        <taxon>Sordariomycetidae</taxon>
        <taxon>Sordariales</taxon>
        <taxon>Podosporaceae</taxon>
        <taxon>Podospora</taxon>
    </lineage>
</organism>
<dbReference type="SUPFAM" id="SSF56112">
    <property type="entry name" value="Protein kinase-like (PK-like)"/>
    <property type="match status" value="1"/>
</dbReference>
<feature type="region of interest" description="Disordered" evidence="1">
    <location>
        <begin position="414"/>
        <end position="469"/>
    </location>
</feature>
<keyword evidence="3" id="KW-0808">Transferase</keyword>